<dbReference type="PANTHER" id="PTHR34387">
    <property type="entry name" value="SLR1258 PROTEIN"/>
    <property type="match status" value="1"/>
</dbReference>
<gene>
    <name evidence="1" type="ORF">FU839_15780</name>
</gene>
<keyword evidence="2" id="KW-1185">Reference proteome</keyword>
<comment type="caution">
    <text evidence="1">The sequence shown here is derived from an EMBL/GenBank/DDBJ whole genome shotgun (WGS) entry which is preliminary data.</text>
</comment>
<dbReference type="EMBL" id="VRLR01000012">
    <property type="protein sequence ID" value="TXK79013.1"/>
    <property type="molecule type" value="Genomic_DNA"/>
</dbReference>
<reference evidence="1 2" key="1">
    <citation type="submission" date="2019-08" db="EMBL/GenBank/DDBJ databases">
        <title>Draft genome analysis of Rheinheimera tangshanensis isolated from the roots of fresh rice plants (Oryza sativa).</title>
        <authorList>
            <person name="Yu Q."/>
            <person name="Qi Y."/>
            <person name="Zhang H."/>
            <person name="Pu J."/>
        </authorList>
    </citation>
    <scope>NUCLEOTIDE SEQUENCE [LARGE SCALE GENOMIC DNA]</scope>
    <source>
        <strain evidence="1 2">JA3-B52</strain>
    </source>
</reference>
<dbReference type="GO" id="GO:0006974">
    <property type="term" value="P:DNA damage response"/>
    <property type="evidence" value="ECO:0007669"/>
    <property type="project" value="TreeGrafter"/>
</dbReference>
<accession>A0A5C8LSK7</accession>
<dbReference type="InterPro" id="IPR007497">
    <property type="entry name" value="SIMPL/DUF541"/>
</dbReference>
<dbReference type="AlphaFoldDB" id="A0A5C8LSK7"/>
<sequence length="235" mass="25852">MQQSLSWVAAAILAAGMVAGSAILASSVIEFRAMERVVQVKGLSEREVAADSVIWPIKFNEVDNNLTTLVANLERKNEQIQAFLKLQGFSQKEITIAVPQIVDRQAGYYDPNANQMRYTASSTVTVYSSNVDLVHQAMAKLLELSKTGIAIAGQDYDSKPEFIFSGLNELKPDMIEEATRNAREVATKFAADSDSKLGKIKTASQGQFSITDRDSNTPYIKKVRVVATVDYYLSD</sequence>
<proteinExistence type="predicted"/>
<evidence type="ECO:0000313" key="1">
    <source>
        <dbReference type="EMBL" id="TXK79013.1"/>
    </source>
</evidence>
<dbReference type="PIRSF" id="PIRSF029033">
    <property type="entry name" value="UCP029033"/>
    <property type="match status" value="1"/>
</dbReference>
<dbReference type="PANTHER" id="PTHR34387:SF2">
    <property type="entry name" value="SLR1258 PROTEIN"/>
    <property type="match status" value="1"/>
</dbReference>
<dbReference type="InterPro" id="IPR016907">
    <property type="entry name" value="UCP029033"/>
</dbReference>
<dbReference type="Pfam" id="PF04402">
    <property type="entry name" value="SIMPL"/>
    <property type="match status" value="1"/>
</dbReference>
<dbReference type="InterPro" id="IPR052022">
    <property type="entry name" value="26kDa_periplasmic_antigen"/>
</dbReference>
<evidence type="ECO:0000313" key="2">
    <source>
        <dbReference type="Proteomes" id="UP000321814"/>
    </source>
</evidence>
<dbReference type="RefSeq" id="WP_147905130.1">
    <property type="nucleotide sequence ID" value="NZ_BAAAGC010000015.1"/>
</dbReference>
<dbReference type="OrthoDB" id="9806540at2"/>
<organism evidence="1 2">
    <name type="scientific">Rheinheimera tangshanensis</name>
    <dbReference type="NCBI Taxonomy" id="400153"/>
    <lineage>
        <taxon>Bacteria</taxon>
        <taxon>Pseudomonadati</taxon>
        <taxon>Pseudomonadota</taxon>
        <taxon>Gammaproteobacteria</taxon>
        <taxon>Chromatiales</taxon>
        <taxon>Chromatiaceae</taxon>
        <taxon>Rheinheimera</taxon>
    </lineage>
</organism>
<dbReference type="Proteomes" id="UP000321814">
    <property type="component" value="Unassembled WGS sequence"/>
</dbReference>
<name>A0A5C8LSK7_9GAMM</name>
<protein>
    <submittedName>
        <fullName evidence="1">SIMPL domain-containing protein</fullName>
    </submittedName>
</protein>